<dbReference type="InterPro" id="IPR036641">
    <property type="entry name" value="HPT_dom_sf"/>
</dbReference>
<evidence type="ECO:0000313" key="3">
    <source>
        <dbReference type="Proteomes" id="UP001595867"/>
    </source>
</evidence>
<dbReference type="RefSeq" id="WP_378072760.1">
    <property type="nucleotide sequence ID" value="NZ_JBHSBL010000029.1"/>
</dbReference>
<protein>
    <submittedName>
        <fullName evidence="2">Hpt domain-containing protein</fullName>
    </submittedName>
</protein>
<accession>A0ABV8J6Q2</accession>
<dbReference type="Proteomes" id="UP001595867">
    <property type="component" value="Unassembled WGS sequence"/>
</dbReference>
<proteinExistence type="predicted"/>
<reference evidence="3" key="1">
    <citation type="journal article" date="2019" name="Int. J. Syst. Evol. Microbiol.">
        <title>The Global Catalogue of Microorganisms (GCM) 10K type strain sequencing project: providing services to taxonomists for standard genome sequencing and annotation.</title>
        <authorList>
            <consortium name="The Broad Institute Genomics Platform"/>
            <consortium name="The Broad Institute Genome Sequencing Center for Infectious Disease"/>
            <person name="Wu L."/>
            <person name="Ma J."/>
        </authorList>
    </citation>
    <scope>NUCLEOTIDE SEQUENCE [LARGE SCALE GENOMIC DNA]</scope>
    <source>
        <strain evidence="3">TBRC 5832</strain>
    </source>
</reference>
<evidence type="ECO:0000259" key="1">
    <source>
        <dbReference type="Pfam" id="PF01627"/>
    </source>
</evidence>
<keyword evidence="3" id="KW-1185">Reference proteome</keyword>
<organism evidence="2 3">
    <name type="scientific">Actinoplanes subglobosus</name>
    <dbReference type="NCBI Taxonomy" id="1547892"/>
    <lineage>
        <taxon>Bacteria</taxon>
        <taxon>Bacillati</taxon>
        <taxon>Actinomycetota</taxon>
        <taxon>Actinomycetes</taxon>
        <taxon>Micromonosporales</taxon>
        <taxon>Micromonosporaceae</taxon>
        <taxon>Actinoplanes</taxon>
    </lineage>
</organism>
<dbReference type="Pfam" id="PF01627">
    <property type="entry name" value="Hpt"/>
    <property type="match status" value="1"/>
</dbReference>
<sequence length="77" mass="8252">MQAPTRPDPRWRPARLKGSASNIGADRLVNLGADVEGKARAGHLPDPAATVHAIRDEFQTIAPTCADITEGLHPTHH</sequence>
<dbReference type="InterPro" id="IPR008207">
    <property type="entry name" value="Sig_transdc_His_kin_Hpt_dom"/>
</dbReference>
<gene>
    <name evidence="2" type="ORF">ACFO0C_43715</name>
</gene>
<dbReference type="Gene3D" id="1.20.120.160">
    <property type="entry name" value="HPT domain"/>
    <property type="match status" value="1"/>
</dbReference>
<dbReference type="EMBL" id="JBHSBL010000029">
    <property type="protein sequence ID" value="MFC4071885.1"/>
    <property type="molecule type" value="Genomic_DNA"/>
</dbReference>
<comment type="caution">
    <text evidence="2">The sequence shown here is derived from an EMBL/GenBank/DDBJ whole genome shotgun (WGS) entry which is preliminary data.</text>
</comment>
<feature type="domain" description="HPt" evidence="1">
    <location>
        <begin position="15"/>
        <end position="61"/>
    </location>
</feature>
<dbReference type="SUPFAM" id="SSF47226">
    <property type="entry name" value="Histidine-containing phosphotransfer domain, HPT domain"/>
    <property type="match status" value="1"/>
</dbReference>
<name>A0ABV8J6Q2_9ACTN</name>
<evidence type="ECO:0000313" key="2">
    <source>
        <dbReference type="EMBL" id="MFC4071885.1"/>
    </source>
</evidence>